<feature type="transmembrane region" description="Helical" evidence="2">
    <location>
        <begin position="431"/>
        <end position="453"/>
    </location>
</feature>
<dbReference type="AlphaFoldDB" id="A0AAV4JS37"/>
<keyword evidence="2" id="KW-0472">Membrane</keyword>
<evidence type="ECO:0000313" key="4">
    <source>
        <dbReference type="Proteomes" id="UP000762676"/>
    </source>
</evidence>
<accession>A0AAV4JS37</accession>
<feature type="region of interest" description="Disordered" evidence="1">
    <location>
        <begin position="38"/>
        <end position="73"/>
    </location>
</feature>
<feature type="compositionally biased region" description="Polar residues" evidence="1">
    <location>
        <begin position="231"/>
        <end position="249"/>
    </location>
</feature>
<protein>
    <recommendedName>
        <fullName evidence="5">G-protein coupled receptors family 1 profile domain-containing protein</fullName>
    </recommendedName>
</protein>
<proteinExistence type="predicted"/>
<dbReference type="Proteomes" id="UP000762676">
    <property type="component" value="Unassembled WGS sequence"/>
</dbReference>
<feature type="region of interest" description="Disordered" evidence="1">
    <location>
        <begin position="231"/>
        <end position="273"/>
    </location>
</feature>
<evidence type="ECO:0008006" key="5">
    <source>
        <dbReference type="Google" id="ProtNLM"/>
    </source>
</evidence>
<dbReference type="EMBL" id="BMAT01003377">
    <property type="protein sequence ID" value="GFS24307.1"/>
    <property type="molecule type" value="Genomic_DNA"/>
</dbReference>
<organism evidence="3 4">
    <name type="scientific">Elysia marginata</name>
    <dbReference type="NCBI Taxonomy" id="1093978"/>
    <lineage>
        <taxon>Eukaryota</taxon>
        <taxon>Metazoa</taxon>
        <taxon>Spiralia</taxon>
        <taxon>Lophotrochozoa</taxon>
        <taxon>Mollusca</taxon>
        <taxon>Gastropoda</taxon>
        <taxon>Heterobranchia</taxon>
        <taxon>Euthyneura</taxon>
        <taxon>Panpulmonata</taxon>
        <taxon>Sacoglossa</taxon>
        <taxon>Placobranchoidea</taxon>
        <taxon>Plakobranchidae</taxon>
        <taxon>Elysia</taxon>
    </lineage>
</organism>
<feature type="transmembrane region" description="Helical" evidence="2">
    <location>
        <begin position="378"/>
        <end position="397"/>
    </location>
</feature>
<feature type="compositionally biased region" description="Polar residues" evidence="1">
    <location>
        <begin position="48"/>
        <end position="57"/>
    </location>
</feature>
<sequence length="481" mass="52895">MLVARWDKEEQDDDVDFVGSSTFGAHKIVKMPLSRQVLNHEDPPCPSIGQTIDSQNNDGRRRSSESSTGSSNKVSCGLLKHTVHIEVTHEKAKGEIDIVISNEENRQSVITSLGCQQQNNSKTGFYLSTTVSSDIDLLGKDANKLKRSGELMANLKKEETLQNEEEIKLSDQAPLGFEPSARASKLVPILESQVDEDEAKLDLDTEGIQMTGSDASNKEVQNALMTNKTVYSESSQTAPNSMSTSSPQEDSAVEGSAPKENGQDKLSRSFSSNKKRRLSNFKAVINSIAVMKTKTLRAKKVGFLGEVSGDRTQSDNDRQKRRRVGLFSYSESGAASKSSNTRYYSSYASYMSIDSTTGGGSHRQPEDQGFPQDTTSCTIATVLMGFILAVLILPATFRHAVRMFGSPVSSQPTINEINLAIMYENLVKFAAVYKFFLCVITMSSFRHALVWLVRQWVPAKLFHVSNFCCRNGNEADTASSV</sequence>
<reference evidence="3 4" key="1">
    <citation type="journal article" date="2021" name="Elife">
        <title>Chloroplast acquisition without the gene transfer in kleptoplastic sea slugs, Plakobranchus ocellatus.</title>
        <authorList>
            <person name="Maeda T."/>
            <person name="Takahashi S."/>
            <person name="Yoshida T."/>
            <person name="Shimamura S."/>
            <person name="Takaki Y."/>
            <person name="Nagai Y."/>
            <person name="Toyoda A."/>
            <person name="Suzuki Y."/>
            <person name="Arimoto A."/>
            <person name="Ishii H."/>
            <person name="Satoh N."/>
            <person name="Nishiyama T."/>
            <person name="Hasebe M."/>
            <person name="Maruyama T."/>
            <person name="Minagawa J."/>
            <person name="Obokata J."/>
            <person name="Shigenobu S."/>
        </authorList>
    </citation>
    <scope>NUCLEOTIDE SEQUENCE [LARGE SCALE GENOMIC DNA]</scope>
</reference>
<evidence type="ECO:0000313" key="3">
    <source>
        <dbReference type="EMBL" id="GFS24307.1"/>
    </source>
</evidence>
<gene>
    <name evidence="3" type="ORF">ElyMa_001660300</name>
</gene>
<keyword evidence="2" id="KW-1133">Transmembrane helix</keyword>
<keyword evidence="2" id="KW-0812">Transmembrane</keyword>
<evidence type="ECO:0000256" key="1">
    <source>
        <dbReference type="SAM" id="MobiDB-lite"/>
    </source>
</evidence>
<comment type="caution">
    <text evidence="3">The sequence shown here is derived from an EMBL/GenBank/DDBJ whole genome shotgun (WGS) entry which is preliminary data.</text>
</comment>
<name>A0AAV4JS37_9GAST</name>
<evidence type="ECO:0000256" key="2">
    <source>
        <dbReference type="SAM" id="Phobius"/>
    </source>
</evidence>
<keyword evidence="4" id="KW-1185">Reference proteome</keyword>